<dbReference type="CDD" id="cd00075">
    <property type="entry name" value="HATPase"/>
    <property type="match status" value="1"/>
</dbReference>
<evidence type="ECO:0000256" key="6">
    <source>
        <dbReference type="SAM" id="MobiDB-lite"/>
    </source>
</evidence>
<feature type="compositionally biased region" description="Basic residues" evidence="6">
    <location>
        <begin position="329"/>
        <end position="339"/>
    </location>
</feature>
<name>A0A3A9XKI0_9ACTN</name>
<dbReference type="AlphaFoldDB" id="A0A3A9XKI0"/>
<keyword evidence="5" id="KW-0418">Kinase</keyword>
<organism evidence="10 11">
    <name type="scientific">Micromonospora musae</name>
    <dbReference type="NCBI Taxonomy" id="1894970"/>
    <lineage>
        <taxon>Bacteria</taxon>
        <taxon>Bacillati</taxon>
        <taxon>Actinomycetota</taxon>
        <taxon>Actinomycetes</taxon>
        <taxon>Micromonosporales</taxon>
        <taxon>Micromonosporaceae</taxon>
        <taxon>Micromonospora</taxon>
    </lineage>
</organism>
<feature type="region of interest" description="Disordered" evidence="6">
    <location>
        <begin position="329"/>
        <end position="404"/>
    </location>
</feature>
<dbReference type="Proteomes" id="UP000275865">
    <property type="component" value="Unassembled WGS sequence"/>
</dbReference>
<dbReference type="EC" id="2.7.13.3" evidence="2"/>
<sequence>MSGPEATTAQRARRLFAGTAVMLIVLWSYAAYLTGRDAADLFRVQALSETVGQPTDRLIRDLQTERRHTAGAIAGGPRETDTLADARSGTDRSVAALRDAIGGTDLRLLTAGAVRDRADTLLRRLDGLTDLRAEADAGHAEAVTGYDQLIDLAFAVYGPEWGARESDLAAETRSVVALARTRELLAREDTLLTAALTGGRVTPDDRRRLNELIDVRRYAGAEAVAGLPGSDQDAYLALTQGPRFAALRSLEERLLDPAGAGPEPGAQEWQEASGAALAALDDLVRSTARESVRRATPGAALLLVRTGAVLGLGLIALVTLVLAGARAVRRPRATTHRAVHTGAPAPAGAPLKPPPVDERTRPPAAGRNGGPSGAAGRDDRPPGAAGRDDRLPTGPGRGDGAPVVARRDEQAVAAATRELFLRLTQRNQVLLREQLNLLDLMERREHDAEETAELFQLDHLATRLRRNVEKLVTLAGARPARRWRRPVPLLDVARGAVAEVADYQRVLVAPHWPWHLAGPAVTDVTHLLAELVENALVFSSAETTVRMTGEQRPGGCAVVVTDDGPGLDPAGLAAANRMLTDPPMAGPPSGRTGLYAAALLATRCGARVSLQPGPRGGTAAIVLLQTALVTPTGPDGAAPGPGGPRPGPSARPPAGPGGVGGLPVRTRHPGSGQPTPVRAGTDTVEIPAPRAARGRS</sequence>
<feature type="domain" description="Histidine kinase/HSP90-like ATPase" evidence="8">
    <location>
        <begin position="523"/>
        <end position="625"/>
    </location>
</feature>
<keyword evidence="7" id="KW-1133">Transmembrane helix</keyword>
<accession>A0A3A9XKI0</accession>
<keyword evidence="4" id="KW-0808">Transferase</keyword>
<keyword evidence="7" id="KW-0472">Membrane</keyword>
<evidence type="ECO:0000256" key="2">
    <source>
        <dbReference type="ARBA" id="ARBA00012438"/>
    </source>
</evidence>
<evidence type="ECO:0000259" key="9">
    <source>
        <dbReference type="Pfam" id="PF08376"/>
    </source>
</evidence>
<comment type="catalytic activity">
    <reaction evidence="1">
        <text>ATP + protein L-histidine = ADP + protein N-phospho-L-histidine.</text>
        <dbReference type="EC" id="2.7.13.3"/>
    </reaction>
</comment>
<dbReference type="EMBL" id="RAZT01000023">
    <property type="protein sequence ID" value="RKN25715.1"/>
    <property type="molecule type" value="Genomic_DNA"/>
</dbReference>
<dbReference type="RefSeq" id="WP_120691012.1">
    <property type="nucleotide sequence ID" value="NZ_RAZT01000023.1"/>
</dbReference>
<evidence type="ECO:0000256" key="1">
    <source>
        <dbReference type="ARBA" id="ARBA00000085"/>
    </source>
</evidence>
<dbReference type="InterPro" id="IPR036890">
    <property type="entry name" value="HATPase_C_sf"/>
</dbReference>
<feature type="transmembrane region" description="Helical" evidence="7">
    <location>
        <begin position="299"/>
        <end position="323"/>
    </location>
</feature>
<dbReference type="GO" id="GO:0000160">
    <property type="term" value="P:phosphorelay signal transduction system"/>
    <property type="evidence" value="ECO:0007669"/>
    <property type="project" value="TreeGrafter"/>
</dbReference>
<dbReference type="SUPFAM" id="SSF55874">
    <property type="entry name" value="ATPase domain of HSP90 chaperone/DNA topoisomerase II/histidine kinase"/>
    <property type="match status" value="1"/>
</dbReference>
<proteinExistence type="predicted"/>
<evidence type="ECO:0000313" key="10">
    <source>
        <dbReference type="EMBL" id="RKN25715.1"/>
    </source>
</evidence>
<gene>
    <name evidence="10" type="ORF">D7044_31100</name>
</gene>
<keyword evidence="7" id="KW-0812">Transmembrane</keyword>
<evidence type="ECO:0000313" key="11">
    <source>
        <dbReference type="Proteomes" id="UP000275865"/>
    </source>
</evidence>
<dbReference type="Gene3D" id="3.30.565.10">
    <property type="entry name" value="Histidine kinase-like ATPase, C-terminal domain"/>
    <property type="match status" value="1"/>
</dbReference>
<evidence type="ECO:0000256" key="5">
    <source>
        <dbReference type="ARBA" id="ARBA00022777"/>
    </source>
</evidence>
<reference evidence="10 11" key="1">
    <citation type="submission" date="2018-09" db="EMBL/GenBank/DDBJ databases">
        <title>Micromonospora sp. nov. MS1-9, isolated from a root of Musa sp.</title>
        <authorList>
            <person name="Kuncharoen N."/>
            <person name="Kudo T."/>
            <person name="Ohkuma M."/>
            <person name="Yuki M."/>
            <person name="Tanasupawat S."/>
        </authorList>
    </citation>
    <scope>NUCLEOTIDE SEQUENCE [LARGE SCALE GENOMIC DNA]</scope>
    <source>
        <strain evidence="10 11">MS1-9</strain>
    </source>
</reference>
<feature type="compositionally biased region" description="Pro residues" evidence="6">
    <location>
        <begin position="641"/>
        <end position="655"/>
    </location>
</feature>
<feature type="domain" description="Nitrate/nitrite sensing protein" evidence="9">
    <location>
        <begin position="58"/>
        <end position="285"/>
    </location>
</feature>
<dbReference type="Pfam" id="PF02518">
    <property type="entry name" value="HATPase_c"/>
    <property type="match status" value="1"/>
</dbReference>
<dbReference type="InterPro" id="IPR003594">
    <property type="entry name" value="HATPase_dom"/>
</dbReference>
<evidence type="ECO:0000256" key="7">
    <source>
        <dbReference type="SAM" id="Phobius"/>
    </source>
</evidence>
<feature type="region of interest" description="Disordered" evidence="6">
    <location>
        <begin position="631"/>
        <end position="696"/>
    </location>
</feature>
<evidence type="ECO:0000256" key="4">
    <source>
        <dbReference type="ARBA" id="ARBA00022679"/>
    </source>
</evidence>
<dbReference type="PANTHER" id="PTHR45436">
    <property type="entry name" value="SENSOR HISTIDINE KINASE YKOH"/>
    <property type="match status" value="1"/>
</dbReference>
<dbReference type="PANTHER" id="PTHR45436:SF5">
    <property type="entry name" value="SENSOR HISTIDINE KINASE TRCS"/>
    <property type="match status" value="1"/>
</dbReference>
<dbReference type="InterPro" id="IPR050428">
    <property type="entry name" value="TCS_sensor_his_kinase"/>
</dbReference>
<dbReference type="InterPro" id="IPR013587">
    <property type="entry name" value="Nitrate/nitrite_sensing"/>
</dbReference>
<dbReference type="Pfam" id="PF08376">
    <property type="entry name" value="NIT"/>
    <property type="match status" value="1"/>
</dbReference>
<evidence type="ECO:0000256" key="3">
    <source>
        <dbReference type="ARBA" id="ARBA00022553"/>
    </source>
</evidence>
<dbReference type="GO" id="GO:0005886">
    <property type="term" value="C:plasma membrane"/>
    <property type="evidence" value="ECO:0007669"/>
    <property type="project" value="TreeGrafter"/>
</dbReference>
<comment type="caution">
    <text evidence="10">The sequence shown here is derived from an EMBL/GenBank/DDBJ whole genome shotgun (WGS) entry which is preliminary data.</text>
</comment>
<protein>
    <recommendedName>
        <fullName evidence="2">histidine kinase</fullName>
        <ecNumber evidence="2">2.7.13.3</ecNumber>
    </recommendedName>
</protein>
<evidence type="ECO:0000259" key="8">
    <source>
        <dbReference type="Pfam" id="PF02518"/>
    </source>
</evidence>
<dbReference type="GO" id="GO:0004673">
    <property type="term" value="F:protein histidine kinase activity"/>
    <property type="evidence" value="ECO:0007669"/>
    <property type="project" value="UniProtKB-EC"/>
</dbReference>
<feature type="compositionally biased region" description="Basic and acidic residues" evidence="6">
    <location>
        <begin position="376"/>
        <end position="391"/>
    </location>
</feature>
<keyword evidence="3" id="KW-0597">Phosphoprotein</keyword>